<organism evidence="2 3">
    <name type="scientific">Candidatus Wildermuthbacteria bacterium RIFCSPHIGHO2_02_FULL_45_25</name>
    <dbReference type="NCBI Taxonomy" id="1802450"/>
    <lineage>
        <taxon>Bacteria</taxon>
        <taxon>Candidatus Wildermuthiibacteriota</taxon>
    </lineage>
</organism>
<evidence type="ECO:0000259" key="1">
    <source>
        <dbReference type="Pfam" id="PF01936"/>
    </source>
</evidence>
<evidence type="ECO:0000313" key="2">
    <source>
        <dbReference type="EMBL" id="OHA67131.1"/>
    </source>
</evidence>
<proteinExistence type="predicted"/>
<reference evidence="2 3" key="1">
    <citation type="journal article" date="2016" name="Nat. Commun.">
        <title>Thousands of microbial genomes shed light on interconnected biogeochemical processes in an aquifer system.</title>
        <authorList>
            <person name="Anantharaman K."/>
            <person name="Brown C.T."/>
            <person name="Hug L.A."/>
            <person name="Sharon I."/>
            <person name="Castelle C.J."/>
            <person name="Probst A.J."/>
            <person name="Thomas B.C."/>
            <person name="Singh A."/>
            <person name="Wilkins M.J."/>
            <person name="Karaoz U."/>
            <person name="Brodie E.L."/>
            <person name="Williams K.H."/>
            <person name="Hubbard S.S."/>
            <person name="Banfield J.F."/>
        </authorList>
    </citation>
    <scope>NUCLEOTIDE SEQUENCE [LARGE SCALE GENOMIC DNA]</scope>
</reference>
<sequence length="236" mass="26726">MELKDLKLQNLGITAEKFGRILAIVDFGNVTYWYHKDRVGPDAAPLKENQRLIADLEKLYSFTNDFAYQARFYYGWHPRLPNSQHIVVKADKLGFIKNTKQIQYIRHYLSENEQTKDGAFIQTDAGGSYIKIPKCNFDVEIAIDSMRLMKDYDTLCLFSGDSDFARLAHFIKKRGKKVIVIASGQIYHELKKAADLYINAQQIKAYVVSIKEATPPKGRGVDFGSATGGQGGFTLN</sequence>
<dbReference type="PANTHER" id="PTHR35458">
    <property type="entry name" value="SLR0755 PROTEIN"/>
    <property type="match status" value="1"/>
</dbReference>
<gene>
    <name evidence="2" type="ORF">A3C04_02495</name>
</gene>
<evidence type="ECO:0000313" key="3">
    <source>
        <dbReference type="Proteomes" id="UP000178092"/>
    </source>
</evidence>
<comment type="caution">
    <text evidence="2">The sequence shown here is derived from an EMBL/GenBank/DDBJ whole genome shotgun (WGS) entry which is preliminary data.</text>
</comment>
<dbReference type="GO" id="GO:0004540">
    <property type="term" value="F:RNA nuclease activity"/>
    <property type="evidence" value="ECO:0007669"/>
    <property type="project" value="InterPro"/>
</dbReference>
<dbReference type="Proteomes" id="UP000178092">
    <property type="component" value="Unassembled WGS sequence"/>
</dbReference>
<accession>A0A1G2R4X5</accession>
<dbReference type="Pfam" id="PF01936">
    <property type="entry name" value="NYN"/>
    <property type="match status" value="1"/>
</dbReference>
<dbReference type="InterPro" id="IPR021139">
    <property type="entry name" value="NYN"/>
</dbReference>
<dbReference type="Gene3D" id="3.40.50.1010">
    <property type="entry name" value="5'-nuclease"/>
    <property type="match status" value="1"/>
</dbReference>
<protein>
    <recommendedName>
        <fullName evidence="1">NYN domain-containing protein</fullName>
    </recommendedName>
</protein>
<dbReference type="PANTHER" id="PTHR35458:SF2">
    <property type="entry name" value="SLR0755 PROTEIN"/>
    <property type="match status" value="1"/>
</dbReference>
<dbReference type="AlphaFoldDB" id="A0A1G2R4X5"/>
<name>A0A1G2R4X5_9BACT</name>
<dbReference type="InterPro" id="IPR047140">
    <property type="entry name" value="LabA"/>
</dbReference>
<feature type="domain" description="NYN" evidence="1">
    <location>
        <begin position="132"/>
        <end position="198"/>
    </location>
</feature>
<dbReference type="EMBL" id="MHTV01000016">
    <property type="protein sequence ID" value="OHA67131.1"/>
    <property type="molecule type" value="Genomic_DNA"/>
</dbReference>